<dbReference type="SUPFAM" id="SSF109854">
    <property type="entry name" value="DinB/YfiT-like putative metalloenzymes"/>
    <property type="match status" value="1"/>
</dbReference>
<sequence length="196" mass="21324">MTVETHTPDTTDGPRRRADVLDETARPGPPRFTGPATGDERRMLVGFLADQRATLVLKCAGIADGLAHRAVAPSTLSLLGLVRHLADVERRWFREILAGQTDAAPLFASPADPDGDFDGATPDPEAVTAAWDAWHAAVAFAERFTAEAPDLDVSAHDAWRGTVSLRWVLIHMIEEYARHNGHADLLRERLDGTTGM</sequence>
<organism evidence="2 3">
    <name type="scientific">Streptomyces gardneri</name>
    <dbReference type="NCBI Taxonomy" id="66892"/>
    <lineage>
        <taxon>Bacteria</taxon>
        <taxon>Bacillati</taxon>
        <taxon>Actinomycetota</taxon>
        <taxon>Actinomycetes</taxon>
        <taxon>Kitasatosporales</taxon>
        <taxon>Streptomycetaceae</taxon>
        <taxon>Streptomyces</taxon>
    </lineage>
</organism>
<name>A0A4Y3RLT6_9ACTN</name>
<keyword evidence="3" id="KW-1185">Reference proteome</keyword>
<evidence type="ECO:0000313" key="2">
    <source>
        <dbReference type="EMBL" id="GEB58329.1"/>
    </source>
</evidence>
<dbReference type="Proteomes" id="UP000315226">
    <property type="component" value="Unassembled WGS sequence"/>
</dbReference>
<comment type="caution">
    <text evidence="2">The sequence shown here is derived from an EMBL/GenBank/DDBJ whole genome shotgun (WGS) entry which is preliminary data.</text>
</comment>
<dbReference type="EMBL" id="BJMN01000025">
    <property type="protein sequence ID" value="GEB58329.1"/>
    <property type="molecule type" value="Genomic_DNA"/>
</dbReference>
<dbReference type="InterPro" id="IPR007061">
    <property type="entry name" value="MST-like"/>
</dbReference>
<dbReference type="InterPro" id="IPR034660">
    <property type="entry name" value="DinB/YfiT-like"/>
</dbReference>
<evidence type="ECO:0000313" key="3">
    <source>
        <dbReference type="Proteomes" id="UP000315226"/>
    </source>
</evidence>
<feature type="compositionally biased region" description="Basic and acidic residues" evidence="1">
    <location>
        <begin position="1"/>
        <end position="25"/>
    </location>
</feature>
<feature type="region of interest" description="Disordered" evidence="1">
    <location>
        <begin position="1"/>
        <end position="38"/>
    </location>
</feature>
<reference evidence="2 3" key="1">
    <citation type="submission" date="2019-06" db="EMBL/GenBank/DDBJ databases">
        <title>Whole genome shotgun sequence of Streptomyces gardneri NBRC 12865.</title>
        <authorList>
            <person name="Hosoyama A."/>
            <person name="Uohara A."/>
            <person name="Ohji S."/>
            <person name="Ichikawa N."/>
        </authorList>
    </citation>
    <scope>NUCLEOTIDE SEQUENCE [LARGE SCALE GENOMIC DNA]</scope>
    <source>
        <strain evidence="2 3">NBRC 12865</strain>
    </source>
</reference>
<proteinExistence type="predicted"/>
<gene>
    <name evidence="2" type="ORF">SGA01_39340</name>
</gene>
<evidence type="ECO:0008006" key="4">
    <source>
        <dbReference type="Google" id="ProtNLM"/>
    </source>
</evidence>
<accession>A0A4Y3RLT6</accession>
<dbReference type="Pfam" id="PF04978">
    <property type="entry name" value="MST"/>
    <property type="match status" value="1"/>
</dbReference>
<dbReference type="RefSeq" id="WP_141297716.1">
    <property type="nucleotide sequence ID" value="NZ_BJMN01000025.1"/>
</dbReference>
<dbReference type="Gene3D" id="1.20.120.450">
    <property type="entry name" value="dinb family like domain"/>
    <property type="match status" value="1"/>
</dbReference>
<protein>
    <recommendedName>
        <fullName evidence="4">Mini-circle protein</fullName>
    </recommendedName>
</protein>
<dbReference type="OrthoDB" id="4548523at2"/>
<evidence type="ECO:0000256" key="1">
    <source>
        <dbReference type="SAM" id="MobiDB-lite"/>
    </source>
</evidence>
<dbReference type="AlphaFoldDB" id="A0A4Y3RLT6"/>